<evidence type="ECO:0000313" key="3">
    <source>
        <dbReference type="Proteomes" id="UP001642360"/>
    </source>
</evidence>
<sequence>MRCCSDQNATVGEEVAISIEKSSQKTSRPQIVKLDRAFKLAEKWVNDMTKTSEDESTALELEGRPLRLGLGATVPREHKFFPSNNPIEKKIRAKLDAEKRKAAKNAEDSAPSVRDGSVDQDSSDEELESRTKAFSKKRAVNLVSSLNALKRQK</sequence>
<feature type="compositionally biased region" description="Basic and acidic residues" evidence="1">
    <location>
        <begin position="95"/>
        <end position="107"/>
    </location>
</feature>
<dbReference type="PANTHER" id="PTHR35741:SF1">
    <property type="entry name" value="FACTOR CWC22-LIKE PROTEIN, PUTATIVE (DUF3245)-RELATED"/>
    <property type="match status" value="1"/>
</dbReference>
<protein>
    <submittedName>
        <fullName evidence="2">Uncharacterized protein</fullName>
    </submittedName>
</protein>
<keyword evidence="3" id="KW-1185">Reference proteome</keyword>
<dbReference type="Proteomes" id="UP001642360">
    <property type="component" value="Unassembled WGS sequence"/>
</dbReference>
<dbReference type="Pfam" id="PF11595">
    <property type="entry name" value="DUF3245"/>
    <property type="match status" value="1"/>
</dbReference>
<gene>
    <name evidence="2" type="ORF">ILEXP_LOCUS11034</name>
</gene>
<dbReference type="EMBL" id="CAUOFW020001290">
    <property type="protein sequence ID" value="CAK9143334.1"/>
    <property type="molecule type" value="Genomic_DNA"/>
</dbReference>
<accession>A0ABC8RJX3</accession>
<dbReference type="AlphaFoldDB" id="A0ABC8RJX3"/>
<dbReference type="InterPro" id="IPR021641">
    <property type="entry name" value="DUF3245"/>
</dbReference>
<organism evidence="2 3">
    <name type="scientific">Ilex paraguariensis</name>
    <name type="common">yerba mate</name>
    <dbReference type="NCBI Taxonomy" id="185542"/>
    <lineage>
        <taxon>Eukaryota</taxon>
        <taxon>Viridiplantae</taxon>
        <taxon>Streptophyta</taxon>
        <taxon>Embryophyta</taxon>
        <taxon>Tracheophyta</taxon>
        <taxon>Spermatophyta</taxon>
        <taxon>Magnoliopsida</taxon>
        <taxon>eudicotyledons</taxon>
        <taxon>Gunneridae</taxon>
        <taxon>Pentapetalae</taxon>
        <taxon>asterids</taxon>
        <taxon>campanulids</taxon>
        <taxon>Aquifoliales</taxon>
        <taxon>Aquifoliaceae</taxon>
        <taxon>Ilex</taxon>
    </lineage>
</organism>
<proteinExistence type="predicted"/>
<reference evidence="2 3" key="1">
    <citation type="submission" date="2024-02" db="EMBL/GenBank/DDBJ databases">
        <authorList>
            <person name="Vignale AGUSTIN F."/>
            <person name="Sosa J E."/>
            <person name="Modenutti C."/>
        </authorList>
    </citation>
    <scope>NUCLEOTIDE SEQUENCE [LARGE SCALE GENOMIC DNA]</scope>
</reference>
<feature type="region of interest" description="Disordered" evidence="1">
    <location>
        <begin position="95"/>
        <end position="134"/>
    </location>
</feature>
<dbReference type="PANTHER" id="PTHR35741">
    <property type="entry name" value="FACTOR CWC22-LIKE PROTEIN, PUTATIVE (DUF3245)-RELATED"/>
    <property type="match status" value="1"/>
</dbReference>
<evidence type="ECO:0000313" key="2">
    <source>
        <dbReference type="EMBL" id="CAK9143334.1"/>
    </source>
</evidence>
<name>A0ABC8RJX3_9AQUA</name>
<evidence type="ECO:0000256" key="1">
    <source>
        <dbReference type="SAM" id="MobiDB-lite"/>
    </source>
</evidence>
<comment type="caution">
    <text evidence="2">The sequence shown here is derived from an EMBL/GenBank/DDBJ whole genome shotgun (WGS) entry which is preliminary data.</text>
</comment>